<accession>A0ABQ9WXX2</accession>
<evidence type="ECO:0000313" key="2">
    <source>
        <dbReference type="EMBL" id="KAK2944317.1"/>
    </source>
</evidence>
<protein>
    <submittedName>
        <fullName evidence="2">Uncharacterized protein</fullName>
    </submittedName>
</protein>
<keyword evidence="3" id="KW-1185">Reference proteome</keyword>
<evidence type="ECO:0000256" key="1">
    <source>
        <dbReference type="SAM" id="MobiDB-lite"/>
    </source>
</evidence>
<sequence length="107" mass="12149">MFTLIPSVLKDCTYHHSKTNFFGSTCLTNQPTNFRSHLSTYLKILVDNSCNVFSITPSTHSNAIDTRRNAYEKLNSVHSFQMTQSKQEKMDPAEPATISPDQRKHGI</sequence>
<feature type="region of interest" description="Disordered" evidence="1">
    <location>
        <begin position="81"/>
        <end position="107"/>
    </location>
</feature>
<dbReference type="EMBL" id="JARBJD010000304">
    <property type="protein sequence ID" value="KAK2944317.1"/>
    <property type="molecule type" value="Genomic_DNA"/>
</dbReference>
<dbReference type="Proteomes" id="UP001281761">
    <property type="component" value="Unassembled WGS sequence"/>
</dbReference>
<reference evidence="2 3" key="1">
    <citation type="journal article" date="2022" name="bioRxiv">
        <title>Genomics of Preaxostyla Flagellates Illuminates Evolutionary Transitions and the Path Towards Mitochondrial Loss.</title>
        <authorList>
            <person name="Novak L.V.F."/>
            <person name="Treitli S.C."/>
            <person name="Pyrih J."/>
            <person name="Halakuc P."/>
            <person name="Pipaliya S.V."/>
            <person name="Vacek V."/>
            <person name="Brzon O."/>
            <person name="Soukal P."/>
            <person name="Eme L."/>
            <person name="Dacks J.B."/>
            <person name="Karnkowska A."/>
            <person name="Elias M."/>
            <person name="Hampl V."/>
        </authorList>
    </citation>
    <scope>NUCLEOTIDE SEQUENCE [LARGE SCALE GENOMIC DNA]</scope>
    <source>
        <strain evidence="2">NAU3</strain>
        <tissue evidence="2">Gut</tissue>
    </source>
</reference>
<organism evidence="2 3">
    <name type="scientific">Blattamonas nauphoetae</name>
    <dbReference type="NCBI Taxonomy" id="2049346"/>
    <lineage>
        <taxon>Eukaryota</taxon>
        <taxon>Metamonada</taxon>
        <taxon>Preaxostyla</taxon>
        <taxon>Oxymonadida</taxon>
        <taxon>Blattamonas</taxon>
    </lineage>
</organism>
<comment type="caution">
    <text evidence="2">The sequence shown here is derived from an EMBL/GenBank/DDBJ whole genome shotgun (WGS) entry which is preliminary data.</text>
</comment>
<name>A0ABQ9WXX2_9EUKA</name>
<proteinExistence type="predicted"/>
<gene>
    <name evidence="2" type="ORF">BLNAU_20762</name>
</gene>
<evidence type="ECO:0000313" key="3">
    <source>
        <dbReference type="Proteomes" id="UP001281761"/>
    </source>
</evidence>